<name>A0A3M6V1J8_POCDA</name>
<dbReference type="AlphaFoldDB" id="A0A3M6V1J8"/>
<dbReference type="Proteomes" id="UP000275408">
    <property type="component" value="Unassembled WGS sequence"/>
</dbReference>
<evidence type="ECO:0000313" key="2">
    <source>
        <dbReference type="EMBL" id="RMX59760.1"/>
    </source>
</evidence>
<gene>
    <name evidence="2" type="ORF">pdam_00015362</name>
</gene>
<accession>A0A3M6V1J8</accession>
<reference evidence="2 3" key="1">
    <citation type="journal article" date="2018" name="Sci. Rep.">
        <title>Comparative analysis of the Pocillopora damicornis genome highlights role of immune system in coral evolution.</title>
        <authorList>
            <person name="Cunning R."/>
            <person name="Bay R.A."/>
            <person name="Gillette P."/>
            <person name="Baker A.C."/>
            <person name="Traylor-Knowles N."/>
        </authorList>
    </citation>
    <scope>NUCLEOTIDE SEQUENCE [LARGE SCALE GENOMIC DNA]</scope>
    <source>
        <strain evidence="2">RSMAS</strain>
        <tissue evidence="2">Whole animal</tissue>
    </source>
</reference>
<feature type="region of interest" description="Disordered" evidence="1">
    <location>
        <begin position="1"/>
        <end position="57"/>
    </location>
</feature>
<keyword evidence="3" id="KW-1185">Reference proteome</keyword>
<protein>
    <submittedName>
        <fullName evidence="2">Uncharacterized protein</fullName>
    </submittedName>
</protein>
<organism evidence="2 3">
    <name type="scientific">Pocillopora damicornis</name>
    <name type="common">Cauliflower coral</name>
    <name type="synonym">Millepora damicornis</name>
    <dbReference type="NCBI Taxonomy" id="46731"/>
    <lineage>
        <taxon>Eukaryota</taxon>
        <taxon>Metazoa</taxon>
        <taxon>Cnidaria</taxon>
        <taxon>Anthozoa</taxon>
        <taxon>Hexacorallia</taxon>
        <taxon>Scleractinia</taxon>
        <taxon>Astrocoeniina</taxon>
        <taxon>Pocilloporidae</taxon>
        <taxon>Pocillopora</taxon>
    </lineage>
</organism>
<proteinExistence type="predicted"/>
<evidence type="ECO:0000256" key="1">
    <source>
        <dbReference type="SAM" id="MobiDB-lite"/>
    </source>
</evidence>
<comment type="caution">
    <text evidence="2">The sequence shown here is derived from an EMBL/GenBank/DDBJ whole genome shotgun (WGS) entry which is preliminary data.</text>
</comment>
<sequence length="139" mass="16152">MDDFGDTDTLLEHNDSYDERNIRKNFQPDYNSTPGPSGEEIPMTKMNKGQKKTSENSETSFIEAWRSPRFAFAEALPVGYQRSRLKHSVPELFFDQNFIRDGTGLLRNGAIKPFRLTLEVLHQNFFTKILSFPLRRFSN</sequence>
<dbReference type="EMBL" id="RCHS01000276">
    <property type="protein sequence ID" value="RMX59760.1"/>
    <property type="molecule type" value="Genomic_DNA"/>
</dbReference>
<evidence type="ECO:0000313" key="3">
    <source>
        <dbReference type="Proteomes" id="UP000275408"/>
    </source>
</evidence>
<feature type="compositionally biased region" description="Basic and acidic residues" evidence="1">
    <location>
        <begin position="10"/>
        <end position="22"/>
    </location>
</feature>